<feature type="region of interest" description="Disordered" evidence="2">
    <location>
        <begin position="664"/>
        <end position="700"/>
    </location>
</feature>
<reference evidence="4" key="1">
    <citation type="submission" date="2021-07" db="EMBL/GenBank/DDBJ databases">
        <authorList>
            <person name="Branca A.L. A."/>
        </authorList>
    </citation>
    <scope>NUCLEOTIDE SEQUENCE</scope>
</reference>
<dbReference type="Proteomes" id="UP001153618">
    <property type="component" value="Unassembled WGS sequence"/>
</dbReference>
<dbReference type="PANTHER" id="PTHR37535">
    <property type="entry name" value="FLUG DOMAIN PROTEIN"/>
    <property type="match status" value="1"/>
</dbReference>
<keyword evidence="5" id="KW-1185">Reference proteome</keyword>
<evidence type="ECO:0000259" key="3">
    <source>
        <dbReference type="PROSITE" id="PS00028"/>
    </source>
</evidence>
<evidence type="ECO:0000256" key="2">
    <source>
        <dbReference type="SAM" id="MobiDB-lite"/>
    </source>
</evidence>
<sequence>MTSHGSVPSDERDTSPGHSEAFSDHASDTDSSTEPSVLDSSSECEDECEDESEDYLFSEDEEEQLPPEYYLHEAESLDVSQLRQKRYSPNTQRFCKGTKRDPVECLSWLSDTDETVRFLKALFSWRCDQRRGKDGRHTAGVNTKSTLDAFWKWWHLIYKAEVGHGVSKDVHVKIRDVLAIVATEKSLSLKGRPKVTMYVEDVAEFARVVLSTTEMTFPCGWYRIQLLLFCQLAAITGNRPGALLKLRFRDLKLTLVRDPNGGRPRLFIYLRPEFTKTFLGGKESNTFPIPEIIFDPTLVLSPHVFLLGMLFRIGAFKSLSKDGPVMDCPEKLYRLRVLHGLGEQELKLKDQILDQNVFCHALREPGGIRIAPEEKLTKGWLSYRMKRGGEITGFAEVAKPYCLRYGAAKAFNDSPDVSSELQNVMLQHASIDTFVQHYSVGIHVDAQAIVRGLPAQKQLMRFASSMSRSIDPRRPYRLEDSSCINEIPRVRTLEERKQAWKRIRDVKKAACENAQAALPREFGDKLSRENFPHSRMIRKRRRAQEKSVKKLQQKFDHADEQYNRSVKQLRNEKGRQKNHLIRENLERYKNEQPVVDSERQLSGKVVDEEVLVELERTGYMTPQHMTLIDTVLTMPGTTIEKEYERRIATINGVIAVCDAEEGAPSRSRVARKRSADAGDMLPTAPLPKRQNSTPSRESDDAFPKAIASVCIKSPEERPTICFICLGNSRLPEHKRLEKYKNPGSLSRHFVNTHIKPFSNDMRCECPICGEKLESKSALLNHAERVHGTVSRSSKTALGLT</sequence>
<comment type="caution">
    <text evidence="4">The sequence shown here is derived from an EMBL/GenBank/DDBJ whole genome shotgun (WGS) entry which is preliminary data.</text>
</comment>
<feature type="compositionally biased region" description="Basic and acidic residues" evidence="2">
    <location>
        <begin position="9"/>
        <end position="28"/>
    </location>
</feature>
<dbReference type="EMBL" id="CAJVOS010000018">
    <property type="protein sequence ID" value="CAG8068731.1"/>
    <property type="molecule type" value="Genomic_DNA"/>
</dbReference>
<dbReference type="InterPro" id="IPR021842">
    <property type="entry name" value="DUF3435"/>
</dbReference>
<dbReference type="AlphaFoldDB" id="A0A9W4HNG0"/>
<dbReference type="PROSITE" id="PS00028">
    <property type="entry name" value="ZINC_FINGER_C2H2_1"/>
    <property type="match status" value="1"/>
</dbReference>
<feature type="compositionally biased region" description="Acidic residues" evidence="2">
    <location>
        <begin position="42"/>
        <end position="62"/>
    </location>
</feature>
<feature type="domain" description="C2H2-type" evidence="3">
    <location>
        <begin position="763"/>
        <end position="786"/>
    </location>
</feature>
<feature type="coiled-coil region" evidence="1">
    <location>
        <begin position="541"/>
        <end position="591"/>
    </location>
</feature>
<feature type="region of interest" description="Disordered" evidence="2">
    <location>
        <begin position="1"/>
        <end position="62"/>
    </location>
</feature>
<dbReference type="InterPro" id="IPR013087">
    <property type="entry name" value="Znf_C2H2_type"/>
</dbReference>
<evidence type="ECO:0000313" key="4">
    <source>
        <dbReference type="EMBL" id="CAG8068731.1"/>
    </source>
</evidence>
<gene>
    <name evidence="4" type="ORF">POLS_LOCUS3760</name>
</gene>
<evidence type="ECO:0000256" key="1">
    <source>
        <dbReference type="SAM" id="Coils"/>
    </source>
</evidence>
<dbReference type="Pfam" id="PF11917">
    <property type="entry name" value="DUF3435"/>
    <property type="match status" value="1"/>
</dbReference>
<dbReference type="OrthoDB" id="3544487at2759"/>
<protein>
    <recommendedName>
        <fullName evidence="3">C2H2-type domain-containing protein</fullName>
    </recommendedName>
</protein>
<accession>A0A9W4HNG0</accession>
<organism evidence="4 5">
    <name type="scientific">Penicillium olsonii</name>
    <dbReference type="NCBI Taxonomy" id="99116"/>
    <lineage>
        <taxon>Eukaryota</taxon>
        <taxon>Fungi</taxon>
        <taxon>Dikarya</taxon>
        <taxon>Ascomycota</taxon>
        <taxon>Pezizomycotina</taxon>
        <taxon>Eurotiomycetes</taxon>
        <taxon>Eurotiomycetidae</taxon>
        <taxon>Eurotiales</taxon>
        <taxon>Aspergillaceae</taxon>
        <taxon>Penicillium</taxon>
    </lineage>
</organism>
<keyword evidence="1" id="KW-0175">Coiled coil</keyword>
<dbReference type="PANTHER" id="PTHR37535:SF2">
    <property type="entry name" value="FINGER DOMAIN PROTEIN, PUTATIVE (AFU_ORTHOLOGUE AFUA_6G09300)-RELATED"/>
    <property type="match status" value="1"/>
</dbReference>
<name>A0A9W4HNG0_PENOL</name>
<evidence type="ECO:0000313" key="5">
    <source>
        <dbReference type="Proteomes" id="UP001153618"/>
    </source>
</evidence>
<proteinExistence type="predicted"/>